<evidence type="ECO:0000256" key="1">
    <source>
        <dbReference type="SAM" id="MobiDB-lite"/>
    </source>
</evidence>
<organism evidence="2 3">
    <name type="scientific">Beauveria asiatica</name>
    <dbReference type="NCBI Taxonomy" id="1069075"/>
    <lineage>
        <taxon>Eukaryota</taxon>
        <taxon>Fungi</taxon>
        <taxon>Dikarya</taxon>
        <taxon>Ascomycota</taxon>
        <taxon>Pezizomycotina</taxon>
        <taxon>Sordariomycetes</taxon>
        <taxon>Hypocreomycetidae</taxon>
        <taxon>Hypocreales</taxon>
        <taxon>Cordycipitaceae</taxon>
        <taxon>Beauveria</taxon>
    </lineage>
</organism>
<accession>A0AAW0S0A1</accession>
<sequence length="510" mass="57248">MALQLHEHPIQSPQLFIDIEAYWPRLTEDAKAKIFRQLHRLEPQLFESIALEAPAETPCQQPITNGSLATTSHSSTRQSESRRARVALPAERRPNRTTAPHRAGYPRDAGLRASSAAQPISERTSTAPPTGQRTSPAPINPSYGTPRCFEGIPEDVLAELGASSPEEYLMKDENVFLLDVFEAVQKNEGDTWKVAIRRRFQSMAIHNLVSYLSLTTYNRKKYQILPDMITIAMMNQTEASHNEDLLHQMKNYQHCGERYLLLSQELSLGQMLLLSPTQASFYERRLPLRKANRNLHIEKLRVQAANINPNVLAKAEQIAWHLCMWANAAWSQRMTNWPPQISNKRRRGDHGYGYQLSQPICTPLPGQQISAAYYMPSADQLSSRLGEQPRQLIHPDEVYVVAADQLSARLGEQPRQLIHPDEGYVAAADQLSARLGEQPRQTIIPEGFPMASMGINSSLIREQNSQSMNLEDYSISSGVDNNTLLNSQTVPSPTSMAQLGSTPAPSNWED</sequence>
<dbReference type="EMBL" id="JAAHCF010000140">
    <property type="protein sequence ID" value="KAK8147544.1"/>
    <property type="molecule type" value="Genomic_DNA"/>
</dbReference>
<feature type="region of interest" description="Disordered" evidence="1">
    <location>
        <begin position="484"/>
        <end position="510"/>
    </location>
</feature>
<feature type="compositionally biased region" description="Polar residues" evidence="1">
    <location>
        <begin position="58"/>
        <end position="78"/>
    </location>
</feature>
<feature type="compositionally biased region" description="Polar residues" evidence="1">
    <location>
        <begin position="115"/>
        <end position="137"/>
    </location>
</feature>
<name>A0AAW0S0A1_9HYPO</name>
<protein>
    <submittedName>
        <fullName evidence="2">Uncharacterized protein</fullName>
    </submittedName>
</protein>
<keyword evidence="3" id="KW-1185">Reference proteome</keyword>
<evidence type="ECO:0000313" key="2">
    <source>
        <dbReference type="EMBL" id="KAK8147544.1"/>
    </source>
</evidence>
<gene>
    <name evidence="2" type="ORF">G3M48_001443</name>
</gene>
<reference evidence="2 3" key="1">
    <citation type="submission" date="2020-02" db="EMBL/GenBank/DDBJ databases">
        <title>Comparative genomics of the hypocrealean fungal genus Beauvera.</title>
        <authorList>
            <person name="Showalter D.N."/>
            <person name="Bushley K.E."/>
            <person name="Rehner S.A."/>
        </authorList>
    </citation>
    <scope>NUCLEOTIDE SEQUENCE [LARGE SCALE GENOMIC DNA]</scope>
    <source>
        <strain evidence="2 3">ARSEF4384</strain>
    </source>
</reference>
<proteinExistence type="predicted"/>
<evidence type="ECO:0000313" key="3">
    <source>
        <dbReference type="Proteomes" id="UP001397290"/>
    </source>
</evidence>
<dbReference type="Proteomes" id="UP001397290">
    <property type="component" value="Unassembled WGS sequence"/>
</dbReference>
<feature type="region of interest" description="Disordered" evidence="1">
    <location>
        <begin position="58"/>
        <end position="143"/>
    </location>
</feature>
<comment type="caution">
    <text evidence="2">The sequence shown here is derived from an EMBL/GenBank/DDBJ whole genome shotgun (WGS) entry which is preliminary data.</text>
</comment>
<dbReference type="AlphaFoldDB" id="A0AAW0S0A1"/>